<gene>
    <name evidence="1" type="ORF">S12H4_27965</name>
</gene>
<sequence>RYEYTIGGRIYQDTPLCHFVDKQTNCPHLYGKKSEGYLEPYFYCSPESPLTLKEHIEDILPFAMEYNNKYDSLKTRNLAISYLADQVIWDEAEAMFFESDIATQVSIYDYIFRKMIDCGREDTARAISERLIAAIVDSGKSSEYMEQISVIQYYLSLLAT</sequence>
<organism evidence="1">
    <name type="scientific">marine sediment metagenome</name>
    <dbReference type="NCBI Taxonomy" id="412755"/>
    <lineage>
        <taxon>unclassified sequences</taxon>
        <taxon>metagenomes</taxon>
        <taxon>ecological metagenomes</taxon>
    </lineage>
</organism>
<dbReference type="EMBL" id="BARW01016007">
    <property type="protein sequence ID" value="GAJ01130.1"/>
    <property type="molecule type" value="Genomic_DNA"/>
</dbReference>
<name>X1V7T3_9ZZZZ</name>
<comment type="caution">
    <text evidence="1">The sequence shown here is derived from an EMBL/GenBank/DDBJ whole genome shotgun (WGS) entry which is preliminary data.</text>
</comment>
<accession>X1V7T3</accession>
<protein>
    <submittedName>
        <fullName evidence="1">Uncharacterized protein</fullName>
    </submittedName>
</protein>
<dbReference type="AlphaFoldDB" id="X1V7T3"/>
<proteinExistence type="predicted"/>
<evidence type="ECO:0000313" key="1">
    <source>
        <dbReference type="EMBL" id="GAJ01130.1"/>
    </source>
</evidence>
<feature type="non-terminal residue" evidence="1">
    <location>
        <position position="1"/>
    </location>
</feature>
<reference evidence="1" key="1">
    <citation type="journal article" date="2014" name="Front. Microbiol.">
        <title>High frequency of phylogenetically diverse reductive dehalogenase-homologous genes in deep subseafloor sedimentary metagenomes.</title>
        <authorList>
            <person name="Kawai M."/>
            <person name="Futagami T."/>
            <person name="Toyoda A."/>
            <person name="Takaki Y."/>
            <person name="Nishi S."/>
            <person name="Hori S."/>
            <person name="Arai W."/>
            <person name="Tsubouchi T."/>
            <person name="Morono Y."/>
            <person name="Uchiyama I."/>
            <person name="Ito T."/>
            <person name="Fujiyama A."/>
            <person name="Inagaki F."/>
            <person name="Takami H."/>
        </authorList>
    </citation>
    <scope>NUCLEOTIDE SEQUENCE</scope>
    <source>
        <strain evidence="1">Expedition CK06-06</strain>
    </source>
</reference>